<dbReference type="RefSeq" id="WP_004934080.1">
    <property type="nucleotide sequence ID" value="NZ_CBCSIN010000011.1"/>
</dbReference>
<evidence type="ECO:0000256" key="1">
    <source>
        <dbReference type="ARBA" id="ARBA00035644"/>
    </source>
</evidence>
<dbReference type="Pfam" id="PF04954">
    <property type="entry name" value="SIP"/>
    <property type="match status" value="1"/>
</dbReference>
<name>A0A1G5K0C0_9GAMM</name>
<dbReference type="PANTHER" id="PTHR30157">
    <property type="entry name" value="FERRIC REDUCTASE, NADPH-DEPENDENT"/>
    <property type="match status" value="1"/>
</dbReference>
<sequence>MHNTLNKIVDEMLERDTRRKREARVSAVRQVTARIRRITLSGDDVDKFIADPRAQEPASWVKVFFPWRDTLAGRAYTLSGIDKLARTFDIDMVLHGEGPASNWARDAMPGDKLGFAGPCSGGFRLLPQTRWLLLLGDETALPAMRTILASLSAPLPVLWFAEVGDAQEIQDVDCSFLQVNSWQIRTRHFDSVMNSPLVQAVSHCELPAGEGQVWLACEHQVAAYLKARFINEMGISRAALFAKGYWKKGEANFKGAI</sequence>
<gene>
    <name evidence="3" type="ORF">SAMN02927935_03060</name>
</gene>
<evidence type="ECO:0000313" key="4">
    <source>
        <dbReference type="Proteomes" id="UP000183031"/>
    </source>
</evidence>
<dbReference type="InterPro" id="IPR039374">
    <property type="entry name" value="SIP_fam"/>
</dbReference>
<reference evidence="3 4" key="1">
    <citation type="submission" date="2016-10" db="EMBL/GenBank/DDBJ databases">
        <authorList>
            <person name="Varghese N."/>
            <person name="Submissions S."/>
        </authorList>
    </citation>
    <scope>NUCLEOTIDE SEQUENCE [LARGE SCALE GENOMIC DNA]</scope>
    <source>
        <strain evidence="3 4">CGMCC 1.6853</strain>
    </source>
</reference>
<dbReference type="InterPro" id="IPR013113">
    <property type="entry name" value="SIP_FAD-bd"/>
</dbReference>
<dbReference type="SUPFAM" id="SSF63380">
    <property type="entry name" value="Riboflavin synthase domain-like"/>
    <property type="match status" value="1"/>
</dbReference>
<dbReference type="PROSITE" id="PS51384">
    <property type="entry name" value="FAD_FR"/>
    <property type="match status" value="1"/>
</dbReference>
<feature type="domain" description="FAD-binding FR-type" evidence="2">
    <location>
        <begin position="18"/>
        <end position="126"/>
    </location>
</feature>
<comment type="similarity">
    <text evidence="1">Belongs to the SIP oxidoreductase family.</text>
</comment>
<proteinExistence type="inferred from homology"/>
<dbReference type="EMBL" id="FMUT01000008">
    <property type="protein sequence ID" value="SCY94085.1"/>
    <property type="molecule type" value="Genomic_DNA"/>
</dbReference>
<evidence type="ECO:0000259" key="2">
    <source>
        <dbReference type="PROSITE" id="PS51384"/>
    </source>
</evidence>
<comment type="caution">
    <text evidence="3">The sequence shown here is derived from an EMBL/GenBank/DDBJ whole genome shotgun (WGS) entry which is preliminary data.</text>
</comment>
<dbReference type="PANTHER" id="PTHR30157:SF0">
    <property type="entry name" value="NADPH-DEPENDENT FERRIC-CHELATE REDUCTASE"/>
    <property type="match status" value="1"/>
</dbReference>
<dbReference type="InterPro" id="IPR007037">
    <property type="entry name" value="SIP_rossman_dom"/>
</dbReference>
<dbReference type="Gene3D" id="3.40.50.80">
    <property type="entry name" value="Nucleotide-binding domain of ferredoxin-NADP reductase (FNR) module"/>
    <property type="match status" value="1"/>
</dbReference>
<dbReference type="CDD" id="cd06193">
    <property type="entry name" value="siderophore_interacting"/>
    <property type="match status" value="1"/>
</dbReference>
<keyword evidence="4" id="KW-1185">Reference proteome</keyword>
<dbReference type="Gene3D" id="2.40.30.10">
    <property type="entry name" value="Translation factors"/>
    <property type="match status" value="1"/>
</dbReference>
<accession>A0A1G5K0C0</accession>
<protein>
    <submittedName>
        <fullName evidence="3">NADPH-dependent ferric siderophore reductase, contains FAD-binding and SIP domains</fullName>
    </submittedName>
</protein>
<dbReference type="InterPro" id="IPR017938">
    <property type="entry name" value="Riboflavin_synthase-like_b-brl"/>
</dbReference>
<dbReference type="Pfam" id="PF08021">
    <property type="entry name" value="FAD_binding_9"/>
    <property type="match status" value="1"/>
</dbReference>
<evidence type="ECO:0000313" key="3">
    <source>
        <dbReference type="EMBL" id="SCY94085.1"/>
    </source>
</evidence>
<organism evidence="3 4">
    <name type="scientific">Serratia nematodiphila</name>
    <dbReference type="NCBI Taxonomy" id="458197"/>
    <lineage>
        <taxon>Bacteria</taxon>
        <taxon>Pseudomonadati</taxon>
        <taxon>Pseudomonadota</taxon>
        <taxon>Gammaproteobacteria</taxon>
        <taxon>Enterobacterales</taxon>
        <taxon>Yersiniaceae</taxon>
        <taxon>Serratia</taxon>
    </lineage>
</organism>
<dbReference type="InterPro" id="IPR039261">
    <property type="entry name" value="FNR_nucleotide-bd"/>
</dbReference>
<dbReference type="InterPro" id="IPR017927">
    <property type="entry name" value="FAD-bd_FR_type"/>
</dbReference>
<dbReference type="Proteomes" id="UP000183031">
    <property type="component" value="Unassembled WGS sequence"/>
</dbReference>